<proteinExistence type="predicted"/>
<dbReference type="EMBL" id="GG663364">
    <property type="protein sequence ID" value="EEH09629.1"/>
    <property type="molecule type" value="Genomic_DNA"/>
</dbReference>
<dbReference type="RefSeq" id="XP_045290110.1">
    <property type="nucleotide sequence ID" value="XM_045428324.1"/>
</dbReference>
<reference evidence="1" key="1">
    <citation type="submission" date="2009-02" db="EMBL/GenBank/DDBJ databases">
        <title>The Genome Sequence of Ajellomyces capsulatus strain G186AR.</title>
        <authorList>
            <consortium name="The Broad Institute Genome Sequencing Platform"/>
            <person name="Champion M."/>
            <person name="Cuomo C."/>
            <person name="Ma L.-J."/>
            <person name="Henn M.R."/>
            <person name="Sil A."/>
            <person name="Goldman B."/>
            <person name="Young S.K."/>
            <person name="Kodira C.D."/>
            <person name="Zeng Q."/>
            <person name="Koehrsen M."/>
            <person name="Alvarado L."/>
            <person name="Berlin A."/>
            <person name="Borenstein D."/>
            <person name="Chen Z."/>
            <person name="Engels R."/>
            <person name="Freedman E."/>
            <person name="Gellesch M."/>
            <person name="Goldberg J."/>
            <person name="Griggs A."/>
            <person name="Gujja S."/>
            <person name="Heiman D."/>
            <person name="Hepburn T."/>
            <person name="Howarth C."/>
            <person name="Jen D."/>
            <person name="Larson L."/>
            <person name="Lewis B."/>
            <person name="Mehta T."/>
            <person name="Park D."/>
            <person name="Pearson M."/>
            <person name="Roberts A."/>
            <person name="Saif S."/>
            <person name="Shea T."/>
            <person name="Shenoy N."/>
            <person name="Sisk P."/>
            <person name="Stolte C."/>
            <person name="Sykes S."/>
            <person name="Walk T."/>
            <person name="White J."/>
            <person name="Yandava C."/>
            <person name="Klein B."/>
            <person name="McEwen J.G."/>
            <person name="Puccia R."/>
            <person name="Goldman G.H."/>
            <person name="Felipe M.S."/>
            <person name="Nino-Vega G."/>
            <person name="San-Blas G."/>
            <person name="Taylor J."/>
            <person name="Mendoza L."/>
            <person name="Galagan J."/>
            <person name="Nusbaum C."/>
            <person name="Birren B."/>
        </authorList>
    </citation>
    <scope>NUCLEOTIDE SEQUENCE</scope>
    <source>
        <strain evidence="1">G186AR</strain>
    </source>
</reference>
<dbReference type="InParanoid" id="C0NEF8"/>
<protein>
    <submittedName>
        <fullName evidence="1">Uncharacterized protein</fullName>
    </submittedName>
</protein>
<sequence>MLFSTISTVGTVNKPNSSRHYDNLQSPEELNACLLVNAFYSMLKINPPSPNGARYVVQIRDYPNKKVLSYSCTVLTGRGQYKCLVTLNPSTGTNKGLVPQLTTKKKVGSGRVEQRQAWFSATTQNGSCICFLLGGHSAW</sequence>
<accession>C0NEF8</accession>
<dbReference type="HOGENOM" id="CLU_1844531_0_0_1"/>
<keyword evidence="2" id="KW-1185">Reference proteome</keyword>
<dbReference type="AlphaFoldDB" id="C0NEF8"/>
<dbReference type="VEuPathDB" id="FungiDB:I7I50_01489"/>
<gene>
    <name evidence="1" type="ORF">HCBG_01274</name>
</gene>
<evidence type="ECO:0000313" key="2">
    <source>
        <dbReference type="Proteomes" id="UP000001631"/>
    </source>
</evidence>
<dbReference type="Proteomes" id="UP000001631">
    <property type="component" value="Unassembled WGS sequence"/>
</dbReference>
<name>C0NEF8_AJECG</name>
<evidence type="ECO:0000313" key="1">
    <source>
        <dbReference type="EMBL" id="EEH09629.1"/>
    </source>
</evidence>
<dbReference type="GeneID" id="69034291"/>
<organism evidence="1 2">
    <name type="scientific">Ajellomyces capsulatus (strain G186AR / H82 / ATCC MYA-2454 / RMSCC 2432)</name>
    <name type="common">Darling's disease fungus</name>
    <name type="synonym">Histoplasma capsulatum</name>
    <dbReference type="NCBI Taxonomy" id="447093"/>
    <lineage>
        <taxon>Eukaryota</taxon>
        <taxon>Fungi</taxon>
        <taxon>Dikarya</taxon>
        <taxon>Ascomycota</taxon>
        <taxon>Pezizomycotina</taxon>
        <taxon>Eurotiomycetes</taxon>
        <taxon>Eurotiomycetidae</taxon>
        <taxon>Onygenales</taxon>
        <taxon>Ajellomycetaceae</taxon>
        <taxon>Histoplasma</taxon>
    </lineage>
</organism>